<sequence>MPASPTDEGEASLECLTDDEDPCINTDPSAIMLNQLVEGCGGDRSLNGLLPHAQF</sequence>
<evidence type="ECO:0000256" key="1">
    <source>
        <dbReference type="SAM" id="MobiDB-lite"/>
    </source>
</evidence>
<dbReference type="EMBL" id="CAJNJA010015378">
    <property type="protein sequence ID" value="CAE7360915.1"/>
    <property type="molecule type" value="Genomic_DNA"/>
</dbReference>
<feature type="compositionally biased region" description="Acidic residues" evidence="1">
    <location>
        <begin position="7"/>
        <end position="21"/>
    </location>
</feature>
<dbReference type="Proteomes" id="UP000601435">
    <property type="component" value="Unassembled WGS sequence"/>
</dbReference>
<comment type="caution">
    <text evidence="2">The sequence shown here is derived from an EMBL/GenBank/DDBJ whole genome shotgun (WGS) entry which is preliminary data.</text>
</comment>
<dbReference type="OrthoDB" id="10324026at2759"/>
<feature type="region of interest" description="Disordered" evidence="1">
    <location>
        <begin position="1"/>
        <end position="21"/>
    </location>
</feature>
<evidence type="ECO:0000313" key="3">
    <source>
        <dbReference type="Proteomes" id="UP000601435"/>
    </source>
</evidence>
<dbReference type="AlphaFoldDB" id="A0A812Q0L9"/>
<protein>
    <submittedName>
        <fullName evidence="2">FTSH5 protein</fullName>
    </submittedName>
</protein>
<proteinExistence type="predicted"/>
<name>A0A812Q0L9_9DINO</name>
<keyword evidence="3" id="KW-1185">Reference proteome</keyword>
<accession>A0A812Q0L9</accession>
<reference evidence="2" key="1">
    <citation type="submission" date="2021-02" db="EMBL/GenBank/DDBJ databases">
        <authorList>
            <person name="Dougan E. K."/>
            <person name="Rhodes N."/>
            <person name="Thang M."/>
            <person name="Chan C."/>
        </authorList>
    </citation>
    <scope>NUCLEOTIDE SEQUENCE</scope>
</reference>
<gene>
    <name evidence="2" type="primary">FTSH5</name>
    <name evidence="2" type="ORF">SNEC2469_LOCUS9523</name>
</gene>
<organism evidence="2 3">
    <name type="scientific">Symbiodinium necroappetens</name>
    <dbReference type="NCBI Taxonomy" id="1628268"/>
    <lineage>
        <taxon>Eukaryota</taxon>
        <taxon>Sar</taxon>
        <taxon>Alveolata</taxon>
        <taxon>Dinophyceae</taxon>
        <taxon>Suessiales</taxon>
        <taxon>Symbiodiniaceae</taxon>
        <taxon>Symbiodinium</taxon>
    </lineage>
</organism>
<evidence type="ECO:0000313" key="2">
    <source>
        <dbReference type="EMBL" id="CAE7360915.1"/>
    </source>
</evidence>